<evidence type="ECO:0000313" key="2">
    <source>
        <dbReference type="EMBL" id="QHT78586.1"/>
    </source>
</evidence>
<dbReference type="InterPro" id="IPR029052">
    <property type="entry name" value="Metallo-depent_PP-like"/>
</dbReference>
<dbReference type="PANTHER" id="PTHR30337">
    <property type="entry name" value="COMPONENT OF ATP-DEPENDENT DSDNA EXONUCLEASE"/>
    <property type="match status" value="1"/>
</dbReference>
<evidence type="ECO:0000259" key="1">
    <source>
        <dbReference type="Pfam" id="PF00149"/>
    </source>
</evidence>
<organism evidence="2">
    <name type="scientific">viral metagenome</name>
    <dbReference type="NCBI Taxonomy" id="1070528"/>
    <lineage>
        <taxon>unclassified sequences</taxon>
        <taxon>metagenomes</taxon>
        <taxon>organismal metagenomes</taxon>
    </lineage>
</organism>
<dbReference type="InterPro" id="IPR004843">
    <property type="entry name" value="Calcineurin-like_PHP"/>
</dbReference>
<dbReference type="PANTHER" id="PTHR30337:SF0">
    <property type="entry name" value="NUCLEASE SBCCD SUBUNIT D"/>
    <property type="match status" value="1"/>
</dbReference>
<dbReference type="InterPro" id="IPR050535">
    <property type="entry name" value="DNA_Repair-Maintenance_Comp"/>
</dbReference>
<dbReference type="AlphaFoldDB" id="A0A6C0HEL3"/>
<protein>
    <recommendedName>
        <fullName evidence="1">Calcineurin-like phosphoesterase domain-containing protein</fullName>
    </recommendedName>
</protein>
<name>A0A6C0HEL3_9ZZZZ</name>
<dbReference type="GO" id="GO:0016787">
    <property type="term" value="F:hydrolase activity"/>
    <property type="evidence" value="ECO:0007669"/>
    <property type="project" value="InterPro"/>
</dbReference>
<proteinExistence type="predicted"/>
<sequence length="354" mass="41020">MKILAIGDPHFRTDNIQETKDFTEELKKYLESNFDIDTIIVLGDILHTHEKLHTDALNAAVDFFKMLVSLERNSFVLVGNHDATSNSIFLTTNHWLNILKEWGTITVVDYPTKHNLSDDIFITMCPYVPEGRFIEALNLIPDWKDSKLIFGHQTLNGAKMGAIVAQEVEEWEDEYPLLISGHIHDKQKVKKNLYYTGSSLQHSYGEGSDKSLCLINIIKGEIKIEDVYLEIKRKKILYVDINNIEEVKEMLKDGIEYKIALKGDAVEEFKALKKSQIFKELSELENVKNIVFKTKTVEKLNDLTEDRPNVISDDFSEHLDQIVRNTNDRYLISFYEHIVYDKEDISEEDILIFE</sequence>
<feature type="domain" description="Calcineurin-like phosphoesterase" evidence="1">
    <location>
        <begin position="1"/>
        <end position="185"/>
    </location>
</feature>
<dbReference type="Pfam" id="PF00149">
    <property type="entry name" value="Metallophos"/>
    <property type="match status" value="1"/>
</dbReference>
<reference evidence="2" key="1">
    <citation type="journal article" date="2020" name="Nature">
        <title>Giant virus diversity and host interactions through global metagenomics.</title>
        <authorList>
            <person name="Schulz F."/>
            <person name="Roux S."/>
            <person name="Paez-Espino D."/>
            <person name="Jungbluth S."/>
            <person name="Walsh D.A."/>
            <person name="Denef V.J."/>
            <person name="McMahon K.D."/>
            <person name="Konstantinidis K.T."/>
            <person name="Eloe-Fadrosh E.A."/>
            <person name="Kyrpides N.C."/>
            <person name="Woyke T."/>
        </authorList>
    </citation>
    <scope>NUCLEOTIDE SEQUENCE</scope>
    <source>
        <strain evidence="2">GVMAG-M-3300023179-92</strain>
    </source>
</reference>
<dbReference type="SUPFAM" id="SSF56300">
    <property type="entry name" value="Metallo-dependent phosphatases"/>
    <property type="match status" value="1"/>
</dbReference>
<dbReference type="EMBL" id="MN739934">
    <property type="protein sequence ID" value="QHT78586.1"/>
    <property type="molecule type" value="Genomic_DNA"/>
</dbReference>
<accession>A0A6C0HEL3</accession>
<dbReference type="Gene3D" id="3.60.21.10">
    <property type="match status" value="1"/>
</dbReference>